<dbReference type="RefSeq" id="WP_282540081.1">
    <property type="nucleotide sequence ID" value="NZ_JASCIS010000083.1"/>
</dbReference>
<evidence type="ECO:0000313" key="2">
    <source>
        <dbReference type="EMBL" id="MDI3424258.1"/>
    </source>
</evidence>
<reference evidence="2 3" key="1">
    <citation type="submission" date="2023-05" db="EMBL/GenBank/DDBJ databases">
        <title>Draft genome sequence of Streptomyces sp. B-S-A12 isolated from a cave soil in Thailand.</title>
        <authorList>
            <person name="Chamroensaksri N."/>
            <person name="Muangham S."/>
        </authorList>
    </citation>
    <scope>NUCLEOTIDE SEQUENCE [LARGE SCALE GENOMIC DNA]</scope>
    <source>
        <strain evidence="2 3">B-S-A12</strain>
    </source>
</reference>
<sequence>MKWEDMGPGGARAIRDKAPDRRTVHHAHAVFLPGGVRLNIGRDEQWSVVAWEFETDLYTDLPVRWHTTRRPGQEVEAQVRGTDRDAVIAAFDEACAQSVDRARNPGKYGDVDR</sequence>
<protein>
    <submittedName>
        <fullName evidence="2">Uncharacterized protein</fullName>
    </submittedName>
</protein>
<dbReference type="Proteomes" id="UP001237105">
    <property type="component" value="Unassembled WGS sequence"/>
</dbReference>
<feature type="region of interest" description="Disordered" evidence="1">
    <location>
        <begin position="1"/>
        <end position="20"/>
    </location>
</feature>
<evidence type="ECO:0000256" key="1">
    <source>
        <dbReference type="SAM" id="MobiDB-lite"/>
    </source>
</evidence>
<dbReference type="EMBL" id="JASCIS010000083">
    <property type="protein sequence ID" value="MDI3424258.1"/>
    <property type="molecule type" value="Genomic_DNA"/>
</dbReference>
<accession>A0ABT6T8N6</accession>
<gene>
    <name evidence="2" type="ORF">QIT00_38035</name>
</gene>
<organism evidence="2 3">
    <name type="scientific">Streptomyces luteolus</name>
    <dbReference type="NCBI Taxonomy" id="3043615"/>
    <lineage>
        <taxon>Bacteria</taxon>
        <taxon>Bacillati</taxon>
        <taxon>Actinomycetota</taxon>
        <taxon>Actinomycetes</taxon>
        <taxon>Kitasatosporales</taxon>
        <taxon>Streptomycetaceae</taxon>
        <taxon>Streptomyces</taxon>
    </lineage>
</organism>
<keyword evidence="3" id="KW-1185">Reference proteome</keyword>
<proteinExistence type="predicted"/>
<comment type="caution">
    <text evidence="2">The sequence shown here is derived from an EMBL/GenBank/DDBJ whole genome shotgun (WGS) entry which is preliminary data.</text>
</comment>
<name>A0ABT6T8N6_9ACTN</name>
<evidence type="ECO:0000313" key="3">
    <source>
        <dbReference type="Proteomes" id="UP001237105"/>
    </source>
</evidence>